<keyword evidence="2" id="KW-1185">Reference proteome</keyword>
<evidence type="ECO:0000313" key="2">
    <source>
        <dbReference type="Proteomes" id="UP001501920"/>
    </source>
</evidence>
<sequence>MEILSSVMLRNRNGKSICHELVYTHTQSPRQKQQWQQTIREVKKTTKGRVSSTIRHTVRHKSLKNSVICAIMVQAGSRKSLHSLESSSTD</sequence>
<reference evidence="1" key="2">
    <citation type="submission" date="2025-08" db="UniProtKB">
        <authorList>
            <consortium name="Ensembl"/>
        </authorList>
    </citation>
    <scope>IDENTIFICATION</scope>
</reference>
<accession>A0AAR2L9Y4</accession>
<evidence type="ECO:0000313" key="1">
    <source>
        <dbReference type="Ensembl" id="ENSPNAP00000073355.1"/>
    </source>
</evidence>
<name>A0AAR2L9Y4_PYGNA</name>
<dbReference type="Ensembl" id="ENSPNAT00000065508.1">
    <property type="protein sequence ID" value="ENSPNAP00000073355.1"/>
    <property type="gene ID" value="ENSPNAG00000035578.1"/>
</dbReference>
<dbReference type="AlphaFoldDB" id="A0AAR2L9Y4"/>
<reference evidence="1 2" key="1">
    <citation type="submission" date="2020-10" db="EMBL/GenBank/DDBJ databases">
        <title>Pygocentrus nattereri (red-bellied piranha) genome, fPygNat1, primary haplotype.</title>
        <authorList>
            <person name="Myers G."/>
            <person name="Meyer A."/>
            <person name="Karagic N."/>
            <person name="Pippel M."/>
            <person name="Winkler S."/>
            <person name="Tracey A."/>
            <person name="Wood J."/>
            <person name="Formenti G."/>
            <person name="Howe K."/>
            <person name="Fedrigo O."/>
            <person name="Jarvis E.D."/>
        </authorList>
    </citation>
    <scope>NUCLEOTIDE SEQUENCE [LARGE SCALE GENOMIC DNA]</scope>
</reference>
<reference evidence="1" key="3">
    <citation type="submission" date="2025-09" db="UniProtKB">
        <authorList>
            <consortium name="Ensembl"/>
        </authorList>
    </citation>
    <scope>IDENTIFICATION</scope>
</reference>
<proteinExistence type="predicted"/>
<organism evidence="1 2">
    <name type="scientific">Pygocentrus nattereri</name>
    <name type="common">Red-bellied piranha</name>
    <dbReference type="NCBI Taxonomy" id="42514"/>
    <lineage>
        <taxon>Eukaryota</taxon>
        <taxon>Metazoa</taxon>
        <taxon>Chordata</taxon>
        <taxon>Craniata</taxon>
        <taxon>Vertebrata</taxon>
        <taxon>Euteleostomi</taxon>
        <taxon>Actinopterygii</taxon>
        <taxon>Neopterygii</taxon>
        <taxon>Teleostei</taxon>
        <taxon>Ostariophysi</taxon>
        <taxon>Characiformes</taxon>
        <taxon>Characoidei</taxon>
        <taxon>Pygocentrus</taxon>
    </lineage>
</organism>
<dbReference type="Proteomes" id="UP001501920">
    <property type="component" value="Chromosome 2"/>
</dbReference>
<protein>
    <submittedName>
        <fullName evidence="1">Uncharacterized protein</fullName>
    </submittedName>
</protein>